<reference evidence="7" key="1">
    <citation type="submission" date="2023-04" db="EMBL/GenBank/DDBJ databases">
        <title>Complete genome sequence of Temperatibacter marinus.</title>
        <authorList>
            <person name="Rong J.-C."/>
            <person name="Yi M.-L."/>
            <person name="Zhao Q."/>
        </authorList>
    </citation>
    <scope>NUCLEOTIDE SEQUENCE</scope>
    <source>
        <strain evidence="7">NBRC 110045</strain>
    </source>
</reference>
<evidence type="ECO:0000256" key="3">
    <source>
        <dbReference type="ARBA" id="ARBA00023125"/>
    </source>
</evidence>
<dbReference type="KEGG" id="tmk:QGN29_07900"/>
<evidence type="ECO:0000259" key="6">
    <source>
        <dbReference type="PROSITE" id="PS50977"/>
    </source>
</evidence>
<dbReference type="InterPro" id="IPR041490">
    <property type="entry name" value="KstR2_TetR_C"/>
</dbReference>
<name>A0AA52EG66_9PROT</name>
<feature type="DNA-binding region" description="H-T-H motif" evidence="5">
    <location>
        <begin position="33"/>
        <end position="52"/>
    </location>
</feature>
<keyword evidence="4" id="KW-0804">Transcription</keyword>
<dbReference type="EMBL" id="CP123872">
    <property type="protein sequence ID" value="WND01481.1"/>
    <property type="molecule type" value="Genomic_DNA"/>
</dbReference>
<evidence type="ECO:0000256" key="5">
    <source>
        <dbReference type="PROSITE-ProRule" id="PRU00335"/>
    </source>
</evidence>
<keyword evidence="8" id="KW-1185">Reference proteome</keyword>
<dbReference type="RefSeq" id="WP_310797309.1">
    <property type="nucleotide sequence ID" value="NZ_CP123872.1"/>
</dbReference>
<dbReference type="Proteomes" id="UP001268683">
    <property type="component" value="Chromosome"/>
</dbReference>
<dbReference type="Pfam" id="PF17932">
    <property type="entry name" value="TetR_C_24"/>
    <property type="match status" value="1"/>
</dbReference>
<evidence type="ECO:0000313" key="8">
    <source>
        <dbReference type="Proteomes" id="UP001268683"/>
    </source>
</evidence>
<accession>A0AA52EG66</accession>
<feature type="domain" description="HTH tetR-type" evidence="6">
    <location>
        <begin position="10"/>
        <end position="70"/>
    </location>
</feature>
<dbReference type="GO" id="GO:0003700">
    <property type="term" value="F:DNA-binding transcription factor activity"/>
    <property type="evidence" value="ECO:0007669"/>
    <property type="project" value="TreeGrafter"/>
</dbReference>
<evidence type="ECO:0000256" key="4">
    <source>
        <dbReference type="ARBA" id="ARBA00023163"/>
    </source>
</evidence>
<proteinExistence type="predicted"/>
<dbReference type="PANTHER" id="PTHR30055">
    <property type="entry name" value="HTH-TYPE TRANSCRIPTIONAL REGULATOR RUTR"/>
    <property type="match status" value="1"/>
</dbReference>
<dbReference type="Gene3D" id="1.10.357.10">
    <property type="entry name" value="Tetracycline Repressor, domain 2"/>
    <property type="match status" value="1"/>
</dbReference>
<dbReference type="GO" id="GO:0000976">
    <property type="term" value="F:transcription cis-regulatory region binding"/>
    <property type="evidence" value="ECO:0007669"/>
    <property type="project" value="TreeGrafter"/>
</dbReference>
<evidence type="ECO:0000256" key="2">
    <source>
        <dbReference type="ARBA" id="ARBA00023015"/>
    </source>
</evidence>
<dbReference type="InterPro" id="IPR009057">
    <property type="entry name" value="Homeodomain-like_sf"/>
</dbReference>
<dbReference type="AlphaFoldDB" id="A0AA52EG66"/>
<sequence>MARPQAANYDERKEKILRTAAKVFADEGYHKASVNTIAAQCDMSKSLIYHYFSSKQDILYHSMIDHVKELDKLAQEVLADTLPAEKKLKRIIRRYLKIYQDTVAEHHLLINELSNLSAGQKEEVVSIQNSVVQVFADLAHDLSPAPLEAHKGKTVVSMLMLGMMNWTYIWFKPGGPMTSDDLADMIANIFLNGLKGLK</sequence>
<dbReference type="Gene3D" id="1.10.10.60">
    <property type="entry name" value="Homeodomain-like"/>
    <property type="match status" value="1"/>
</dbReference>
<dbReference type="InterPro" id="IPR001647">
    <property type="entry name" value="HTH_TetR"/>
</dbReference>
<dbReference type="SUPFAM" id="SSF48498">
    <property type="entry name" value="Tetracyclin repressor-like, C-terminal domain"/>
    <property type="match status" value="1"/>
</dbReference>
<dbReference type="InterPro" id="IPR036271">
    <property type="entry name" value="Tet_transcr_reg_TetR-rel_C_sf"/>
</dbReference>
<dbReference type="Pfam" id="PF00440">
    <property type="entry name" value="TetR_N"/>
    <property type="match status" value="1"/>
</dbReference>
<organism evidence="7 8">
    <name type="scientific">Temperatibacter marinus</name>
    <dbReference type="NCBI Taxonomy" id="1456591"/>
    <lineage>
        <taxon>Bacteria</taxon>
        <taxon>Pseudomonadati</taxon>
        <taxon>Pseudomonadota</taxon>
        <taxon>Alphaproteobacteria</taxon>
        <taxon>Kordiimonadales</taxon>
        <taxon>Temperatibacteraceae</taxon>
        <taxon>Temperatibacter</taxon>
    </lineage>
</organism>
<dbReference type="PRINTS" id="PR00455">
    <property type="entry name" value="HTHTETR"/>
</dbReference>
<protein>
    <submittedName>
        <fullName evidence="7">TetR/AcrR family transcriptional regulator</fullName>
    </submittedName>
</protein>
<dbReference type="SUPFAM" id="SSF46689">
    <property type="entry name" value="Homeodomain-like"/>
    <property type="match status" value="1"/>
</dbReference>
<keyword evidence="3 5" id="KW-0238">DNA-binding</keyword>
<dbReference type="InterPro" id="IPR050109">
    <property type="entry name" value="HTH-type_TetR-like_transc_reg"/>
</dbReference>
<keyword evidence="1" id="KW-0678">Repressor</keyword>
<evidence type="ECO:0000256" key="1">
    <source>
        <dbReference type="ARBA" id="ARBA00022491"/>
    </source>
</evidence>
<gene>
    <name evidence="7" type="ORF">QGN29_07900</name>
</gene>
<dbReference type="PANTHER" id="PTHR30055:SF175">
    <property type="entry name" value="HTH-TYPE TRANSCRIPTIONAL REPRESSOR KSTR2"/>
    <property type="match status" value="1"/>
</dbReference>
<evidence type="ECO:0000313" key="7">
    <source>
        <dbReference type="EMBL" id="WND01481.1"/>
    </source>
</evidence>
<keyword evidence="2" id="KW-0805">Transcription regulation</keyword>
<dbReference type="PROSITE" id="PS50977">
    <property type="entry name" value="HTH_TETR_2"/>
    <property type="match status" value="1"/>
</dbReference>